<proteinExistence type="predicted"/>
<feature type="transmembrane region" description="Helical" evidence="1">
    <location>
        <begin position="18"/>
        <end position="40"/>
    </location>
</feature>
<keyword evidence="1" id="KW-0472">Membrane</keyword>
<name>A0AAD4F7E7_9PEZI</name>
<dbReference type="Proteomes" id="UP001197093">
    <property type="component" value="Unassembled WGS sequence"/>
</dbReference>
<keyword evidence="1" id="KW-1133">Transmembrane helix</keyword>
<evidence type="ECO:0000256" key="1">
    <source>
        <dbReference type="SAM" id="Phobius"/>
    </source>
</evidence>
<dbReference type="AlphaFoldDB" id="A0AAD4F7E7"/>
<dbReference type="EMBL" id="JAHCVI010000001">
    <property type="protein sequence ID" value="KAG7294507.1"/>
    <property type="molecule type" value="Genomic_DNA"/>
</dbReference>
<gene>
    <name evidence="2" type="ORF">NEMBOFW57_004582</name>
</gene>
<keyword evidence="1" id="KW-0812">Transmembrane</keyword>
<protein>
    <submittedName>
        <fullName evidence="2">Uncharacterized protein</fullName>
    </submittedName>
</protein>
<reference evidence="2" key="1">
    <citation type="submission" date="2023-02" db="EMBL/GenBank/DDBJ databases">
        <authorList>
            <person name="Palmer J.M."/>
        </authorList>
    </citation>
    <scope>NUCLEOTIDE SEQUENCE</scope>
    <source>
        <strain evidence="2">FW57</strain>
    </source>
</reference>
<sequence>MGQPAPTTRDRPSASTRLLSLLLIVLPLVLLITSFVLAAVSSSQHDWSYREHFDPDAADLIFVGFEQRSPFANCLLPSAIVNVTAPDNTTVEQRVWTPDCTATRATGGLCDANADRSSRTDSAFFCQHLSLSARLLYAGCALVGAALLVVLVLTAATLPQVLRTGAVRVVSSPWRPAGHWRAHPVQGRTYVVPPNHALSSYLAVLLTLLAALGAVALFVGTATAVVALSVFQFPNGDFFSTGLGTGDPTALHHAGPWMLGRSAGLCAAGAVLAGVASYFVGFVWEGPRVGVVETHEAETVGEK</sequence>
<evidence type="ECO:0000313" key="3">
    <source>
        <dbReference type="Proteomes" id="UP001197093"/>
    </source>
</evidence>
<evidence type="ECO:0000313" key="2">
    <source>
        <dbReference type="EMBL" id="KAG7294507.1"/>
    </source>
</evidence>
<accession>A0AAD4F7E7</accession>
<organism evidence="2 3">
    <name type="scientific">Staphylotrichum longicolle</name>
    <dbReference type="NCBI Taxonomy" id="669026"/>
    <lineage>
        <taxon>Eukaryota</taxon>
        <taxon>Fungi</taxon>
        <taxon>Dikarya</taxon>
        <taxon>Ascomycota</taxon>
        <taxon>Pezizomycotina</taxon>
        <taxon>Sordariomycetes</taxon>
        <taxon>Sordariomycetidae</taxon>
        <taxon>Sordariales</taxon>
        <taxon>Chaetomiaceae</taxon>
        <taxon>Staphylotrichum</taxon>
    </lineage>
</organism>
<keyword evidence="3" id="KW-1185">Reference proteome</keyword>
<feature type="transmembrane region" description="Helical" evidence="1">
    <location>
        <begin position="135"/>
        <end position="158"/>
    </location>
</feature>
<feature type="transmembrane region" description="Helical" evidence="1">
    <location>
        <begin position="263"/>
        <end position="284"/>
    </location>
</feature>
<comment type="caution">
    <text evidence="2">The sequence shown here is derived from an EMBL/GenBank/DDBJ whole genome shotgun (WGS) entry which is preliminary data.</text>
</comment>
<feature type="transmembrane region" description="Helical" evidence="1">
    <location>
        <begin position="201"/>
        <end position="231"/>
    </location>
</feature>